<comment type="caution">
    <text evidence="7">The sequence shown here is derived from an EMBL/GenBank/DDBJ whole genome shotgun (WGS) entry which is preliminary data.</text>
</comment>
<feature type="transmembrane region" description="Helical" evidence="5">
    <location>
        <begin position="163"/>
        <end position="184"/>
    </location>
</feature>
<dbReference type="InterPro" id="IPR036259">
    <property type="entry name" value="MFS_trans_sf"/>
</dbReference>
<dbReference type="PANTHER" id="PTHR42718:SF42">
    <property type="entry name" value="EXPORT PROTEIN"/>
    <property type="match status" value="1"/>
</dbReference>
<dbReference type="OrthoDB" id="9781469at2"/>
<feature type="domain" description="Major facilitator superfamily (MFS) profile" evidence="6">
    <location>
        <begin position="10"/>
        <end position="492"/>
    </location>
</feature>
<reference evidence="7 8" key="1">
    <citation type="submission" date="2018-03" db="EMBL/GenBank/DDBJ databases">
        <title>Aquarubrobacter algicola gen. nov., sp. nov., a novel actinobacterium isolated from shallow eutrophic lake during the end of cyanobacterial harmful algal blooms.</title>
        <authorList>
            <person name="Chun S.J."/>
        </authorList>
    </citation>
    <scope>NUCLEOTIDE SEQUENCE [LARGE SCALE GENOMIC DNA]</scope>
    <source>
        <strain evidence="7 8">Seoho-28</strain>
    </source>
</reference>
<dbReference type="PANTHER" id="PTHR42718">
    <property type="entry name" value="MAJOR FACILITATOR SUPERFAMILY MULTIDRUG TRANSPORTER MFSC"/>
    <property type="match status" value="1"/>
</dbReference>
<feature type="transmembrane region" description="Helical" evidence="5">
    <location>
        <begin position="222"/>
        <end position="245"/>
    </location>
</feature>
<keyword evidence="3 5" id="KW-1133">Transmembrane helix</keyword>
<dbReference type="PROSITE" id="PS50850">
    <property type="entry name" value="MFS"/>
    <property type="match status" value="1"/>
</dbReference>
<keyword evidence="8" id="KW-1185">Reference proteome</keyword>
<evidence type="ECO:0000256" key="4">
    <source>
        <dbReference type="ARBA" id="ARBA00023136"/>
    </source>
</evidence>
<feature type="transmembrane region" description="Helical" evidence="5">
    <location>
        <begin position="46"/>
        <end position="64"/>
    </location>
</feature>
<evidence type="ECO:0000256" key="3">
    <source>
        <dbReference type="ARBA" id="ARBA00022989"/>
    </source>
</evidence>
<keyword evidence="4 5" id="KW-0472">Membrane</keyword>
<dbReference type="Proteomes" id="UP000240739">
    <property type="component" value="Unassembled WGS sequence"/>
</dbReference>
<dbReference type="EMBL" id="PYYB01000002">
    <property type="protein sequence ID" value="PTL56195.1"/>
    <property type="molecule type" value="Genomic_DNA"/>
</dbReference>
<dbReference type="CDD" id="cd17321">
    <property type="entry name" value="MFS_MMR_MDR_like"/>
    <property type="match status" value="1"/>
</dbReference>
<feature type="transmembrane region" description="Helical" evidence="5">
    <location>
        <begin position="354"/>
        <end position="380"/>
    </location>
</feature>
<evidence type="ECO:0000313" key="7">
    <source>
        <dbReference type="EMBL" id="PTL56195.1"/>
    </source>
</evidence>
<dbReference type="Gene3D" id="1.20.1250.20">
    <property type="entry name" value="MFS general substrate transporter like domains"/>
    <property type="match status" value="1"/>
</dbReference>
<dbReference type="GO" id="GO:0022857">
    <property type="term" value="F:transmembrane transporter activity"/>
    <property type="evidence" value="ECO:0007669"/>
    <property type="project" value="InterPro"/>
</dbReference>
<name>A0A2T4UEM0_9ACTN</name>
<protein>
    <submittedName>
        <fullName evidence="7">MFS transporter</fullName>
    </submittedName>
</protein>
<feature type="transmembrane region" description="Helical" evidence="5">
    <location>
        <begin position="401"/>
        <end position="418"/>
    </location>
</feature>
<feature type="transmembrane region" description="Helical" evidence="5">
    <location>
        <begin position="305"/>
        <end position="323"/>
    </location>
</feature>
<dbReference type="RefSeq" id="WP_107569914.1">
    <property type="nucleotide sequence ID" value="NZ_PYYB01000002.1"/>
</dbReference>
<dbReference type="InterPro" id="IPR020846">
    <property type="entry name" value="MFS_dom"/>
</dbReference>
<proteinExistence type="predicted"/>
<feature type="transmembrane region" description="Helical" evidence="5">
    <location>
        <begin position="76"/>
        <end position="95"/>
    </location>
</feature>
<accession>A0A2T4UEM0</accession>
<dbReference type="SUPFAM" id="SSF103473">
    <property type="entry name" value="MFS general substrate transporter"/>
    <property type="match status" value="1"/>
</dbReference>
<evidence type="ECO:0000259" key="6">
    <source>
        <dbReference type="PROSITE" id="PS50850"/>
    </source>
</evidence>
<evidence type="ECO:0000256" key="5">
    <source>
        <dbReference type="SAM" id="Phobius"/>
    </source>
</evidence>
<organism evidence="7 8">
    <name type="scientific">Paraconexibacter algicola</name>
    <dbReference type="NCBI Taxonomy" id="2133960"/>
    <lineage>
        <taxon>Bacteria</taxon>
        <taxon>Bacillati</taxon>
        <taxon>Actinomycetota</taxon>
        <taxon>Thermoleophilia</taxon>
        <taxon>Solirubrobacterales</taxon>
        <taxon>Paraconexibacteraceae</taxon>
        <taxon>Paraconexibacter</taxon>
    </lineage>
</organism>
<dbReference type="GO" id="GO:0005886">
    <property type="term" value="C:plasma membrane"/>
    <property type="evidence" value="ECO:0007669"/>
    <property type="project" value="UniProtKB-SubCell"/>
</dbReference>
<evidence type="ECO:0000256" key="1">
    <source>
        <dbReference type="ARBA" id="ARBA00004651"/>
    </source>
</evidence>
<sequence length="509" mass="51815">MRTSSSPRAVLAVLCLAVFTINLATTITNIALPTLVAELDASTRDLLWIVDGYNLAFAALVLAMGSLSDRFGRRGALVAGLAVYLAANLASAWAGSPDVLVAFRVVAGIGAAMVFPTTLSIISNVFPDRRERAQAIGLWGASTGISIALGPIVGGALLEQFWWGSTFVLCAGLAAVTIVLALALVPTSADPTTPRLDLVGLTLSTAGLGALVYTIIEAPERGWGSGTSLTGFAVAVAILATFTWWERRTDDPMLDVRLFANLRFTAASGAVTFAFFALFGFIFLVTQYFQFILQYGVLEAGLRQIPVALAVAVTSVVGTALAVRLGAKAVVTTGLLLLAGGYVWISTVQSDTGYLAIALQMVMVGAGMGLTSAPATEAIMGVVPAAKAGIGSAVNDATRELGGTLGVAVIGSVALSFYRDALASSGLPDGIVSTAQESLGAAGAVARATGDATVLAVAQDGFLDGLQAGCLVAAGVAVVGAVLVARYLPAHPGQEDQQEPATPTVPAAA</sequence>
<feature type="transmembrane region" description="Helical" evidence="5">
    <location>
        <begin position="196"/>
        <end position="216"/>
    </location>
</feature>
<evidence type="ECO:0000256" key="2">
    <source>
        <dbReference type="ARBA" id="ARBA00022692"/>
    </source>
</evidence>
<feature type="transmembrane region" description="Helical" evidence="5">
    <location>
        <begin position="138"/>
        <end position="157"/>
    </location>
</feature>
<dbReference type="AlphaFoldDB" id="A0A2T4UEM0"/>
<feature type="transmembrane region" description="Helical" evidence="5">
    <location>
        <begin position="101"/>
        <end position="126"/>
    </location>
</feature>
<feature type="transmembrane region" description="Helical" evidence="5">
    <location>
        <begin position="330"/>
        <end position="348"/>
    </location>
</feature>
<dbReference type="InterPro" id="IPR011701">
    <property type="entry name" value="MFS"/>
</dbReference>
<feature type="transmembrane region" description="Helical" evidence="5">
    <location>
        <begin position="266"/>
        <end position="285"/>
    </location>
</feature>
<keyword evidence="2 5" id="KW-0812">Transmembrane</keyword>
<dbReference type="Pfam" id="PF07690">
    <property type="entry name" value="MFS_1"/>
    <property type="match status" value="1"/>
</dbReference>
<feature type="transmembrane region" description="Helical" evidence="5">
    <location>
        <begin position="466"/>
        <end position="488"/>
    </location>
</feature>
<evidence type="ECO:0000313" key="8">
    <source>
        <dbReference type="Proteomes" id="UP000240739"/>
    </source>
</evidence>
<gene>
    <name evidence="7" type="ORF">C7Y72_14495</name>
</gene>
<comment type="subcellular location">
    <subcellularLocation>
        <location evidence="1">Cell membrane</location>
        <topology evidence="1">Multi-pass membrane protein</topology>
    </subcellularLocation>
</comment>
<dbReference type="Gene3D" id="1.20.1720.10">
    <property type="entry name" value="Multidrug resistance protein D"/>
    <property type="match status" value="1"/>
</dbReference>